<comment type="caution">
    <text evidence="1">The sequence shown here is derived from an EMBL/GenBank/DDBJ whole genome shotgun (WGS) entry which is preliminary data.</text>
</comment>
<dbReference type="Proteomes" id="UP000578112">
    <property type="component" value="Unassembled WGS sequence"/>
</dbReference>
<proteinExistence type="predicted"/>
<keyword evidence="2" id="KW-1185">Reference proteome</keyword>
<reference evidence="1 2" key="1">
    <citation type="submission" date="2020-08" db="EMBL/GenBank/DDBJ databases">
        <title>Sequencing the genomes of 1000 actinobacteria strains.</title>
        <authorList>
            <person name="Klenk H.-P."/>
        </authorList>
    </citation>
    <scope>NUCLEOTIDE SEQUENCE [LARGE SCALE GENOMIC DNA]</scope>
    <source>
        <strain evidence="1 2">DSM 43149</strain>
    </source>
</reference>
<dbReference type="AlphaFoldDB" id="A0A7W7HY86"/>
<gene>
    <name evidence="1" type="ORF">BJ971_003526</name>
</gene>
<dbReference type="RefSeq" id="WP_184994341.1">
    <property type="nucleotide sequence ID" value="NZ_BOMK01000042.1"/>
</dbReference>
<name>A0A7W7HY86_9ACTN</name>
<dbReference type="EMBL" id="JACHNH010000001">
    <property type="protein sequence ID" value="MBB4762970.1"/>
    <property type="molecule type" value="Genomic_DNA"/>
</dbReference>
<organism evidence="1 2">
    <name type="scientific">Actinoplanes digitatis</name>
    <dbReference type="NCBI Taxonomy" id="1868"/>
    <lineage>
        <taxon>Bacteria</taxon>
        <taxon>Bacillati</taxon>
        <taxon>Actinomycetota</taxon>
        <taxon>Actinomycetes</taxon>
        <taxon>Micromonosporales</taxon>
        <taxon>Micromonosporaceae</taxon>
        <taxon>Actinoplanes</taxon>
    </lineage>
</organism>
<protein>
    <submittedName>
        <fullName evidence="1">Uncharacterized protein</fullName>
    </submittedName>
</protein>
<evidence type="ECO:0000313" key="1">
    <source>
        <dbReference type="EMBL" id="MBB4762970.1"/>
    </source>
</evidence>
<sequence>MIDTTLFAPPPIRGVDFDDAARRLLAARPGDGVLDLYAGPAPRAAGLCLHVTPTAPAGPVLMVFGEPGGVLRAHYRPVPYAISAVLLALGEATGRRIRCGFAWPPGLPRALAAVFGVGGTAAEVRALLRRAEPDRCRRPVVHLGD</sequence>
<accession>A0A7W7HY86</accession>
<evidence type="ECO:0000313" key="2">
    <source>
        <dbReference type="Proteomes" id="UP000578112"/>
    </source>
</evidence>